<dbReference type="InterPro" id="IPR015424">
    <property type="entry name" value="PyrdxlP-dep_Trfase"/>
</dbReference>
<dbReference type="GO" id="GO:0019752">
    <property type="term" value="P:carboxylic acid metabolic process"/>
    <property type="evidence" value="ECO:0007669"/>
    <property type="project" value="InterPro"/>
</dbReference>
<dbReference type="Pfam" id="PF00282">
    <property type="entry name" value="Pyridoxal_deC"/>
    <property type="match status" value="2"/>
</dbReference>
<dbReference type="OMA" id="EMEVVHW"/>
<dbReference type="InterPro" id="IPR015421">
    <property type="entry name" value="PyrdxlP-dep_Trfase_major"/>
</dbReference>
<keyword evidence="9" id="KW-1185">Reference proteome</keyword>
<dbReference type="HOGENOM" id="CLU_045538_1_0_1"/>
<evidence type="ECO:0000256" key="4">
    <source>
        <dbReference type="ARBA" id="ARBA00022898"/>
    </source>
</evidence>
<keyword evidence="4 6" id="KW-0663">Pyridoxal phosphate</keyword>
<protein>
    <submittedName>
        <fullName evidence="8">Putative pyridoxal-dependent decarboxylase protein</fullName>
    </submittedName>
</protein>
<feature type="modified residue" description="N6-(pyridoxal phosphate)lysine" evidence="6">
    <location>
        <position position="287"/>
    </location>
</feature>
<evidence type="ECO:0000256" key="2">
    <source>
        <dbReference type="ARBA" id="ARBA00009533"/>
    </source>
</evidence>
<proteinExistence type="inferred from homology"/>
<dbReference type="Gene3D" id="3.90.1150.170">
    <property type="match status" value="2"/>
</dbReference>
<dbReference type="GO" id="GO:0030170">
    <property type="term" value="F:pyridoxal phosphate binding"/>
    <property type="evidence" value="ECO:0007669"/>
    <property type="project" value="InterPro"/>
</dbReference>
<comment type="cofactor">
    <cofactor evidence="1 6 7">
        <name>pyridoxal 5'-phosphate</name>
        <dbReference type="ChEBI" id="CHEBI:597326"/>
    </cofactor>
</comment>
<dbReference type="eggNOG" id="KOG0629">
    <property type="taxonomic scope" value="Eukaryota"/>
</dbReference>
<dbReference type="PANTHER" id="PTHR45677">
    <property type="entry name" value="GLUTAMATE DECARBOXYLASE-RELATED"/>
    <property type="match status" value="1"/>
</dbReference>
<reference evidence="9" key="1">
    <citation type="journal article" date="2013" name="Genome Announc.">
        <title>Draft genome sequence of the grapevine dieback fungus Eutypa lata UCR-EL1.</title>
        <authorList>
            <person name="Blanco-Ulate B."/>
            <person name="Rolshausen P.E."/>
            <person name="Cantu D."/>
        </authorList>
    </citation>
    <scope>NUCLEOTIDE SEQUENCE [LARGE SCALE GENOMIC DNA]</scope>
    <source>
        <strain evidence="9">UCR-EL1</strain>
    </source>
</reference>
<dbReference type="EMBL" id="KB705382">
    <property type="protein sequence ID" value="EMR72778.1"/>
    <property type="molecule type" value="Genomic_DNA"/>
</dbReference>
<accession>M7T7A7</accession>
<evidence type="ECO:0000256" key="5">
    <source>
        <dbReference type="ARBA" id="ARBA00023239"/>
    </source>
</evidence>
<evidence type="ECO:0000256" key="7">
    <source>
        <dbReference type="RuleBase" id="RU000382"/>
    </source>
</evidence>
<evidence type="ECO:0000256" key="3">
    <source>
        <dbReference type="ARBA" id="ARBA00022793"/>
    </source>
</evidence>
<dbReference type="GO" id="GO:0005737">
    <property type="term" value="C:cytoplasm"/>
    <property type="evidence" value="ECO:0007669"/>
    <property type="project" value="TreeGrafter"/>
</dbReference>
<organism evidence="8 9">
    <name type="scientific">Eutypa lata (strain UCR-EL1)</name>
    <name type="common">Grapevine dieback disease fungus</name>
    <name type="synonym">Eutypa armeniacae</name>
    <dbReference type="NCBI Taxonomy" id="1287681"/>
    <lineage>
        <taxon>Eukaryota</taxon>
        <taxon>Fungi</taxon>
        <taxon>Dikarya</taxon>
        <taxon>Ascomycota</taxon>
        <taxon>Pezizomycotina</taxon>
        <taxon>Sordariomycetes</taxon>
        <taxon>Xylariomycetidae</taxon>
        <taxon>Xylariales</taxon>
        <taxon>Diatrypaceae</taxon>
        <taxon>Eutypa</taxon>
    </lineage>
</organism>
<dbReference type="STRING" id="1287681.M7T7A7"/>
<dbReference type="GO" id="GO:0016831">
    <property type="term" value="F:carboxy-lyase activity"/>
    <property type="evidence" value="ECO:0007669"/>
    <property type="project" value="UniProtKB-KW"/>
</dbReference>
<dbReference type="OrthoDB" id="392571at2759"/>
<dbReference type="PANTHER" id="PTHR45677:SF8">
    <property type="entry name" value="CYSTEINE SULFINIC ACID DECARBOXYLASE"/>
    <property type="match status" value="1"/>
</dbReference>
<evidence type="ECO:0000256" key="1">
    <source>
        <dbReference type="ARBA" id="ARBA00001933"/>
    </source>
</evidence>
<dbReference type="SUPFAM" id="SSF53383">
    <property type="entry name" value="PLP-dependent transferases"/>
    <property type="match status" value="1"/>
</dbReference>
<dbReference type="InterPro" id="IPR002129">
    <property type="entry name" value="PyrdxlP-dep_de-COase"/>
</dbReference>
<comment type="similarity">
    <text evidence="2 7">Belongs to the group II decarboxylase family.</text>
</comment>
<dbReference type="Gene3D" id="3.40.640.10">
    <property type="entry name" value="Type I PLP-dependent aspartate aminotransferase-like (Major domain)"/>
    <property type="match status" value="2"/>
</dbReference>
<keyword evidence="5 7" id="KW-0456">Lyase</keyword>
<evidence type="ECO:0000313" key="9">
    <source>
        <dbReference type="Proteomes" id="UP000012174"/>
    </source>
</evidence>
<evidence type="ECO:0000256" key="6">
    <source>
        <dbReference type="PIRSR" id="PIRSR602129-50"/>
    </source>
</evidence>
<keyword evidence="3" id="KW-0210">Decarboxylase</keyword>
<dbReference type="KEGG" id="ela:UCREL1_166"/>
<sequence>MPEKSAFNGKHDEVDFMGPFQAGSPKVNDFFQEILKIGLGFRTQPEVREDPRPTPTSVQFSDLPRTGAGYKDLLDEFRHIARGSVHWGSPNWVGFPDSGNSVPSLGAALMVPLLGQNLCNQDVTSPAATFTEMEVVHWLRSNLGYDVPNTYQNSLEIGGILTVGGSLSNAIALIAAREALFPGSGVEGLPVLPKDIRVLVPDVIEHYSIRSALSSLSLGGANVVRVPVDDNFLCIDNLSDIADILNKKKVWFHVDACHGSCLAFSRTHRHKLKGIEKADSVTIDPHKALWVTYTCSFVLFKDPSTLAKVGATTELILKTQWSLGQITPFIGSKAFDALKLWATMKYFGQEGIERLIDDRLALTANIQNEIRDRPDLILLNETDINACIMLFMPRSMQKNGIRVESTTMDKLNEINKTIKMTIQNGGKFFIHGFPLRRVAHPLIPRDHPVFVLRTMNGNPLTTIDNVKLLLDEVVELGNKLSIEQGLEDTFRSKL</sequence>
<dbReference type="Proteomes" id="UP000012174">
    <property type="component" value="Unassembled WGS sequence"/>
</dbReference>
<gene>
    <name evidence="8" type="ORF">UCREL1_166</name>
</gene>
<name>M7T7A7_EUTLA</name>
<evidence type="ECO:0000313" key="8">
    <source>
        <dbReference type="EMBL" id="EMR72778.1"/>
    </source>
</evidence>
<dbReference type="AlphaFoldDB" id="M7T7A7"/>